<protein>
    <submittedName>
        <fullName evidence="1">Uncharacterized protein</fullName>
    </submittedName>
</protein>
<proteinExistence type="predicted"/>
<evidence type="ECO:0000313" key="1">
    <source>
        <dbReference type="EMBL" id="KAG8637172.1"/>
    </source>
</evidence>
<dbReference type="EMBL" id="CM004401">
    <property type="protein sequence ID" value="KAG8637172.1"/>
    <property type="molecule type" value="Genomic_DNA"/>
</dbReference>
<sequence>MHKRCMATLKPSLVLVFIVVTTLMLVASAEAPLPHHESSFIPRKMDSGRILRELGYDGSRLEHHRMRFMQGADPQRESPGGPDPQHH</sequence>
<keyword evidence="2" id="KW-1185">Reference proteome</keyword>
<dbReference type="Proteomes" id="UP000091857">
    <property type="component" value="Chromosome 15"/>
</dbReference>
<name>A0ACB7GA79_MANES</name>
<comment type="caution">
    <text evidence="1">The sequence shown here is derived from an EMBL/GenBank/DDBJ whole genome shotgun (WGS) entry which is preliminary data.</text>
</comment>
<evidence type="ECO:0000313" key="2">
    <source>
        <dbReference type="Proteomes" id="UP000091857"/>
    </source>
</evidence>
<accession>A0ACB7GA79</accession>
<organism evidence="1 2">
    <name type="scientific">Manihot esculenta</name>
    <name type="common">Cassava</name>
    <name type="synonym">Jatropha manihot</name>
    <dbReference type="NCBI Taxonomy" id="3983"/>
    <lineage>
        <taxon>Eukaryota</taxon>
        <taxon>Viridiplantae</taxon>
        <taxon>Streptophyta</taxon>
        <taxon>Embryophyta</taxon>
        <taxon>Tracheophyta</taxon>
        <taxon>Spermatophyta</taxon>
        <taxon>Magnoliopsida</taxon>
        <taxon>eudicotyledons</taxon>
        <taxon>Gunneridae</taxon>
        <taxon>Pentapetalae</taxon>
        <taxon>rosids</taxon>
        <taxon>fabids</taxon>
        <taxon>Malpighiales</taxon>
        <taxon>Euphorbiaceae</taxon>
        <taxon>Crotonoideae</taxon>
        <taxon>Manihoteae</taxon>
        <taxon>Manihot</taxon>
    </lineage>
</organism>
<gene>
    <name evidence="1" type="ORF">MANES_15G091400v8</name>
</gene>
<reference evidence="2" key="1">
    <citation type="journal article" date="2016" name="Nat. Biotechnol.">
        <title>Sequencing wild and cultivated cassava and related species reveals extensive interspecific hybridization and genetic diversity.</title>
        <authorList>
            <person name="Bredeson J.V."/>
            <person name="Lyons J.B."/>
            <person name="Prochnik S.E."/>
            <person name="Wu G.A."/>
            <person name="Ha C.M."/>
            <person name="Edsinger-Gonzales E."/>
            <person name="Grimwood J."/>
            <person name="Schmutz J."/>
            <person name="Rabbi I.Y."/>
            <person name="Egesi C."/>
            <person name="Nauluvula P."/>
            <person name="Lebot V."/>
            <person name="Ndunguru J."/>
            <person name="Mkamilo G."/>
            <person name="Bart R.S."/>
            <person name="Setter T.L."/>
            <person name="Gleadow R.M."/>
            <person name="Kulakow P."/>
            <person name="Ferguson M.E."/>
            <person name="Rounsley S."/>
            <person name="Rokhsar D.S."/>
        </authorList>
    </citation>
    <scope>NUCLEOTIDE SEQUENCE [LARGE SCALE GENOMIC DNA]</scope>
    <source>
        <strain evidence="2">cv. AM560-2</strain>
    </source>
</reference>